<dbReference type="Proteomes" id="UP001252186">
    <property type="component" value="Unassembled WGS sequence"/>
</dbReference>
<keyword evidence="5" id="KW-1185">Reference proteome</keyword>
<proteinExistence type="predicted"/>
<sequence length="244" mass="26911">MKKISVVLLLLLSIQLNAKTNIEKKTIEFPSKDGLKITADFYEVENAKGMILLCHQAGYSRGEYLDTAKKINALGYSCLAIDQRSGNEVNGIENETAKRANEKGLATNYIDAKKDVEAAIDFLYSRNNNRPILIVGSSYSASLVLLVGNDNDKVKAIAAFSPGEYLKGINVTESITSMSKPTFVTSSRSETPKVEKLIQGINQQYVSHHKPIESGIHGSRGLWESTPGQDGYWKSFKSFLKQVN</sequence>
<reference evidence="4 5" key="1">
    <citation type="submission" date="2023-09" db="EMBL/GenBank/DDBJ databases">
        <authorList>
            <person name="Rey-Velasco X."/>
        </authorList>
    </citation>
    <scope>NUCLEOTIDE SEQUENCE [LARGE SCALE GENOMIC DNA]</scope>
    <source>
        <strain evidence="4 5">P050</strain>
    </source>
</reference>
<dbReference type="InterPro" id="IPR029058">
    <property type="entry name" value="AB_hydrolase_fold"/>
</dbReference>
<keyword evidence="2" id="KW-0732">Signal</keyword>
<dbReference type="PANTHER" id="PTHR22946:SF9">
    <property type="entry name" value="POLYKETIDE TRANSFERASE AF380"/>
    <property type="match status" value="1"/>
</dbReference>
<dbReference type="SUPFAM" id="SSF53474">
    <property type="entry name" value="alpha/beta-Hydrolases"/>
    <property type="match status" value="1"/>
</dbReference>
<dbReference type="Gene3D" id="3.40.50.1820">
    <property type="entry name" value="alpha/beta hydrolase"/>
    <property type="match status" value="1"/>
</dbReference>
<feature type="signal peptide" evidence="2">
    <location>
        <begin position="1"/>
        <end position="18"/>
    </location>
</feature>
<organism evidence="4 5">
    <name type="scientific">Urechidicola vernalis</name>
    <dbReference type="NCBI Taxonomy" id="3075600"/>
    <lineage>
        <taxon>Bacteria</taxon>
        <taxon>Pseudomonadati</taxon>
        <taxon>Bacteroidota</taxon>
        <taxon>Flavobacteriia</taxon>
        <taxon>Flavobacteriales</taxon>
        <taxon>Flavobacteriaceae</taxon>
        <taxon>Urechidicola</taxon>
    </lineage>
</organism>
<evidence type="ECO:0000313" key="4">
    <source>
        <dbReference type="EMBL" id="MDT0552621.1"/>
    </source>
</evidence>
<gene>
    <name evidence="4" type="ORF">RM519_05125</name>
</gene>
<dbReference type="Pfam" id="PF12146">
    <property type="entry name" value="Hydrolase_4"/>
    <property type="match status" value="1"/>
</dbReference>
<comment type="caution">
    <text evidence="4">The sequence shown here is derived from an EMBL/GenBank/DDBJ whole genome shotgun (WGS) entry which is preliminary data.</text>
</comment>
<dbReference type="RefSeq" id="WP_311592501.1">
    <property type="nucleotide sequence ID" value="NZ_JAVRHV010000001.1"/>
</dbReference>
<dbReference type="GO" id="GO:0016787">
    <property type="term" value="F:hydrolase activity"/>
    <property type="evidence" value="ECO:0007669"/>
    <property type="project" value="UniProtKB-KW"/>
</dbReference>
<evidence type="ECO:0000256" key="2">
    <source>
        <dbReference type="SAM" id="SignalP"/>
    </source>
</evidence>
<feature type="chain" id="PRO_5045725039" evidence="2">
    <location>
        <begin position="19"/>
        <end position="244"/>
    </location>
</feature>
<keyword evidence="1 4" id="KW-0378">Hydrolase</keyword>
<evidence type="ECO:0000256" key="1">
    <source>
        <dbReference type="ARBA" id="ARBA00022801"/>
    </source>
</evidence>
<accession>A0ABU2Y340</accession>
<dbReference type="PANTHER" id="PTHR22946">
    <property type="entry name" value="DIENELACTONE HYDROLASE DOMAIN-CONTAINING PROTEIN-RELATED"/>
    <property type="match status" value="1"/>
</dbReference>
<dbReference type="InterPro" id="IPR022742">
    <property type="entry name" value="Hydrolase_4"/>
</dbReference>
<evidence type="ECO:0000313" key="5">
    <source>
        <dbReference type="Proteomes" id="UP001252186"/>
    </source>
</evidence>
<dbReference type="EMBL" id="JAVRHV010000001">
    <property type="protein sequence ID" value="MDT0552621.1"/>
    <property type="molecule type" value="Genomic_DNA"/>
</dbReference>
<name>A0ABU2Y340_9FLAO</name>
<dbReference type="InterPro" id="IPR050261">
    <property type="entry name" value="FrsA_esterase"/>
</dbReference>
<feature type="domain" description="Serine aminopeptidase S33" evidence="3">
    <location>
        <begin position="46"/>
        <end position="166"/>
    </location>
</feature>
<protein>
    <submittedName>
        <fullName evidence="4">Alpha/beta hydrolase</fullName>
    </submittedName>
</protein>
<evidence type="ECO:0000259" key="3">
    <source>
        <dbReference type="Pfam" id="PF12146"/>
    </source>
</evidence>